<organism evidence="1 2">
    <name type="scientific">Novipirellula herctigrandis</name>
    <dbReference type="NCBI Taxonomy" id="2527986"/>
    <lineage>
        <taxon>Bacteria</taxon>
        <taxon>Pseudomonadati</taxon>
        <taxon>Planctomycetota</taxon>
        <taxon>Planctomycetia</taxon>
        <taxon>Pirellulales</taxon>
        <taxon>Pirellulaceae</taxon>
        <taxon>Novipirellula</taxon>
    </lineage>
</organism>
<protein>
    <submittedName>
        <fullName evidence="1">Uncharacterized protein</fullName>
    </submittedName>
</protein>
<evidence type="ECO:0000313" key="2">
    <source>
        <dbReference type="Proteomes" id="UP000315010"/>
    </source>
</evidence>
<keyword evidence="2" id="KW-1185">Reference proteome</keyword>
<evidence type="ECO:0000313" key="1">
    <source>
        <dbReference type="EMBL" id="TWT84672.1"/>
    </source>
</evidence>
<comment type="caution">
    <text evidence="1">The sequence shown here is derived from an EMBL/GenBank/DDBJ whole genome shotgun (WGS) entry which is preliminary data.</text>
</comment>
<dbReference type="EMBL" id="SJPJ01000001">
    <property type="protein sequence ID" value="TWT84672.1"/>
    <property type="molecule type" value="Genomic_DNA"/>
</dbReference>
<accession>A0A5C5ZBJ8</accession>
<reference evidence="1 2" key="1">
    <citation type="submission" date="2019-02" db="EMBL/GenBank/DDBJ databases">
        <title>Deep-cultivation of Planctomycetes and their phenomic and genomic characterization uncovers novel biology.</title>
        <authorList>
            <person name="Wiegand S."/>
            <person name="Jogler M."/>
            <person name="Boedeker C."/>
            <person name="Pinto D."/>
            <person name="Vollmers J."/>
            <person name="Rivas-Marin E."/>
            <person name="Kohn T."/>
            <person name="Peeters S.H."/>
            <person name="Heuer A."/>
            <person name="Rast P."/>
            <person name="Oberbeckmann S."/>
            <person name="Bunk B."/>
            <person name="Jeske O."/>
            <person name="Meyerdierks A."/>
            <person name="Storesund J.E."/>
            <person name="Kallscheuer N."/>
            <person name="Luecker S."/>
            <person name="Lage O.M."/>
            <person name="Pohl T."/>
            <person name="Merkel B.J."/>
            <person name="Hornburger P."/>
            <person name="Mueller R.-W."/>
            <person name="Bruemmer F."/>
            <person name="Labrenz M."/>
            <person name="Spormann A.M."/>
            <person name="Op Den Camp H."/>
            <person name="Overmann J."/>
            <person name="Amann R."/>
            <person name="Jetten M.S.M."/>
            <person name="Mascher T."/>
            <person name="Medema M.H."/>
            <person name="Devos D.P."/>
            <person name="Kaster A.-K."/>
            <person name="Ovreas L."/>
            <person name="Rohde M."/>
            <person name="Galperin M.Y."/>
            <person name="Jogler C."/>
        </authorList>
    </citation>
    <scope>NUCLEOTIDE SEQUENCE [LARGE SCALE GENOMIC DNA]</scope>
    <source>
        <strain evidence="1 2">CA13</strain>
    </source>
</reference>
<gene>
    <name evidence="1" type="ORF">CA13_61520</name>
</gene>
<sequence length="128" mass="14509">MQIADAVHQLGSIAIAQCQQGYNSIAAIQVFTHQSKIVFDSPIQHRLPDAGTGEIRTRFGHYRFGKKADTLCNVPACVGRLSGREKHGVRQRVPITATRNKRAYNCITWLYNCITWLYNARRLTFSPF</sequence>
<dbReference type="AlphaFoldDB" id="A0A5C5ZBJ8"/>
<proteinExistence type="predicted"/>
<dbReference type="Proteomes" id="UP000315010">
    <property type="component" value="Unassembled WGS sequence"/>
</dbReference>
<name>A0A5C5ZBJ8_9BACT</name>